<gene>
    <name evidence="6" type="ORF">DVH29_05235</name>
</gene>
<dbReference type="GO" id="GO:0043565">
    <property type="term" value="F:sequence-specific DNA binding"/>
    <property type="evidence" value="ECO:0007669"/>
    <property type="project" value="TreeGrafter"/>
</dbReference>
<dbReference type="GO" id="GO:0003700">
    <property type="term" value="F:DNA-binding transcription factor activity"/>
    <property type="evidence" value="ECO:0007669"/>
    <property type="project" value="InterPro"/>
</dbReference>
<dbReference type="GO" id="GO:0006351">
    <property type="term" value="P:DNA-templated transcription"/>
    <property type="evidence" value="ECO:0007669"/>
    <property type="project" value="TreeGrafter"/>
</dbReference>
<dbReference type="Proteomes" id="UP000253759">
    <property type="component" value="Unassembled WGS sequence"/>
</dbReference>
<comment type="similarity">
    <text evidence="1">Belongs to the LysR transcriptional regulatory family.</text>
</comment>
<dbReference type="SUPFAM" id="SSF53850">
    <property type="entry name" value="Periplasmic binding protein-like II"/>
    <property type="match status" value="1"/>
</dbReference>
<dbReference type="AlphaFoldDB" id="A0A369W4E2"/>
<evidence type="ECO:0000259" key="5">
    <source>
        <dbReference type="PROSITE" id="PS50931"/>
    </source>
</evidence>
<dbReference type="SUPFAM" id="SSF46785">
    <property type="entry name" value="Winged helix' DNA-binding domain"/>
    <property type="match status" value="1"/>
</dbReference>
<feature type="domain" description="HTH lysR-type" evidence="5">
    <location>
        <begin position="8"/>
        <end position="65"/>
    </location>
</feature>
<comment type="caution">
    <text evidence="6">The sequence shown here is derived from an EMBL/GenBank/DDBJ whole genome shotgun (WGS) entry which is preliminary data.</text>
</comment>
<keyword evidence="4" id="KW-0804">Transcription</keyword>
<accession>A0A369W4E2</accession>
<dbReference type="PROSITE" id="PS50931">
    <property type="entry name" value="HTH_LYSR"/>
    <property type="match status" value="1"/>
</dbReference>
<dbReference type="PANTHER" id="PTHR30537:SF26">
    <property type="entry name" value="GLYCINE CLEAVAGE SYSTEM TRANSCRIPTIONAL ACTIVATOR"/>
    <property type="match status" value="1"/>
</dbReference>
<dbReference type="PRINTS" id="PR00039">
    <property type="entry name" value="HTHLYSR"/>
</dbReference>
<sequence>MNRSYRNLPLNPLRAFAIASRHRTFTAAASQLGVSQVAVSRQISTLESYLGVKLFERGSRSARLTEVGRAFGHEIAELLDDIETATQQLMSHETEKTVNVRLYPTLAHHWLLPRLGEFTDIYPHYKIRLDTVVEPLDFRSTQLDVALQLGYGTWRDTKSRKLFDEVVDVVCSPRYAALHDNFASIESLNEAELLHAHYRRREWEIWAREAEVKINHREGMAFDTSLLVYRAAKQDLGLAIGQIDLLQSEIEQGHLIQPVNKPVRTGAAFYVSWPTTKSVAVKTRAFINWILAQAGQPPEFTKTKSGPSA</sequence>
<dbReference type="Pfam" id="PF00126">
    <property type="entry name" value="HTH_1"/>
    <property type="match status" value="1"/>
</dbReference>
<dbReference type="CDD" id="cd08432">
    <property type="entry name" value="PBP2_GcdR_TrpI_HvrB_AmpR_like"/>
    <property type="match status" value="1"/>
</dbReference>
<dbReference type="OrthoDB" id="9807765at2"/>
<dbReference type="InterPro" id="IPR058163">
    <property type="entry name" value="LysR-type_TF_proteobact-type"/>
</dbReference>
<reference evidence="7" key="1">
    <citation type="submission" date="2018-07" db="EMBL/GenBank/DDBJ databases">
        <authorList>
            <person name="Liu B.-T."/>
            <person name="Du Z."/>
        </authorList>
    </citation>
    <scope>NUCLEOTIDE SEQUENCE [LARGE SCALE GENOMIC DNA]</scope>
    <source>
        <strain evidence="7">XYN52</strain>
    </source>
</reference>
<evidence type="ECO:0000256" key="4">
    <source>
        <dbReference type="ARBA" id="ARBA00023163"/>
    </source>
</evidence>
<dbReference type="RefSeq" id="WP_114645112.1">
    <property type="nucleotide sequence ID" value="NZ_QQNH01000005.1"/>
</dbReference>
<evidence type="ECO:0000256" key="1">
    <source>
        <dbReference type="ARBA" id="ARBA00009437"/>
    </source>
</evidence>
<dbReference type="InterPro" id="IPR005119">
    <property type="entry name" value="LysR_subst-bd"/>
</dbReference>
<keyword evidence="3" id="KW-0238">DNA-binding</keyword>
<proteinExistence type="inferred from homology"/>
<evidence type="ECO:0000256" key="2">
    <source>
        <dbReference type="ARBA" id="ARBA00023015"/>
    </source>
</evidence>
<name>A0A369W4E2_9HYPH</name>
<dbReference type="InterPro" id="IPR000847">
    <property type="entry name" value="LysR_HTH_N"/>
</dbReference>
<evidence type="ECO:0000313" key="7">
    <source>
        <dbReference type="Proteomes" id="UP000253759"/>
    </source>
</evidence>
<dbReference type="Gene3D" id="1.10.10.10">
    <property type="entry name" value="Winged helix-like DNA-binding domain superfamily/Winged helix DNA-binding domain"/>
    <property type="match status" value="1"/>
</dbReference>
<dbReference type="InterPro" id="IPR036390">
    <property type="entry name" value="WH_DNA-bd_sf"/>
</dbReference>
<keyword evidence="7" id="KW-1185">Reference proteome</keyword>
<dbReference type="InterPro" id="IPR036388">
    <property type="entry name" value="WH-like_DNA-bd_sf"/>
</dbReference>
<dbReference type="Gene3D" id="3.40.190.10">
    <property type="entry name" value="Periplasmic binding protein-like II"/>
    <property type="match status" value="2"/>
</dbReference>
<evidence type="ECO:0000313" key="6">
    <source>
        <dbReference type="EMBL" id="RDE09564.1"/>
    </source>
</evidence>
<dbReference type="PANTHER" id="PTHR30537">
    <property type="entry name" value="HTH-TYPE TRANSCRIPTIONAL REGULATOR"/>
    <property type="match status" value="1"/>
</dbReference>
<keyword evidence="2" id="KW-0805">Transcription regulation</keyword>
<protein>
    <submittedName>
        <fullName evidence="6">LysR family transcriptional regulator</fullName>
    </submittedName>
</protein>
<organism evidence="6 7">
    <name type="scientific">Pelagibacterium lacus</name>
    <dbReference type="NCBI Taxonomy" id="2282655"/>
    <lineage>
        <taxon>Bacteria</taxon>
        <taxon>Pseudomonadati</taxon>
        <taxon>Pseudomonadota</taxon>
        <taxon>Alphaproteobacteria</taxon>
        <taxon>Hyphomicrobiales</taxon>
        <taxon>Devosiaceae</taxon>
        <taxon>Pelagibacterium</taxon>
    </lineage>
</organism>
<dbReference type="Pfam" id="PF03466">
    <property type="entry name" value="LysR_substrate"/>
    <property type="match status" value="1"/>
</dbReference>
<dbReference type="EMBL" id="QQNH01000005">
    <property type="protein sequence ID" value="RDE09564.1"/>
    <property type="molecule type" value="Genomic_DNA"/>
</dbReference>
<evidence type="ECO:0000256" key="3">
    <source>
        <dbReference type="ARBA" id="ARBA00023125"/>
    </source>
</evidence>
<dbReference type="FunFam" id="1.10.10.10:FF:000001">
    <property type="entry name" value="LysR family transcriptional regulator"/>
    <property type="match status" value="1"/>
</dbReference>